<evidence type="ECO:0000313" key="1">
    <source>
        <dbReference type="EMBL" id="MBW72083.1"/>
    </source>
</evidence>
<protein>
    <submittedName>
        <fullName evidence="1">Putative secreted protein</fullName>
    </submittedName>
</protein>
<name>A0A2M4D3D9_ANODA</name>
<reference evidence="1" key="1">
    <citation type="submission" date="2018-01" db="EMBL/GenBank/DDBJ databases">
        <title>An insight into the sialome of Amazonian anophelines.</title>
        <authorList>
            <person name="Ribeiro J.M."/>
            <person name="Scarpassa V."/>
            <person name="Calvo E."/>
        </authorList>
    </citation>
    <scope>NUCLEOTIDE SEQUENCE</scope>
</reference>
<accession>A0A2M4D3D9</accession>
<proteinExistence type="predicted"/>
<dbReference type="AlphaFoldDB" id="A0A2M4D3D9"/>
<dbReference type="EMBL" id="GGFL01007905">
    <property type="protein sequence ID" value="MBW72083.1"/>
    <property type="molecule type" value="Transcribed_RNA"/>
</dbReference>
<organism evidence="1">
    <name type="scientific">Anopheles darlingi</name>
    <name type="common">Mosquito</name>
    <dbReference type="NCBI Taxonomy" id="43151"/>
    <lineage>
        <taxon>Eukaryota</taxon>
        <taxon>Metazoa</taxon>
        <taxon>Ecdysozoa</taxon>
        <taxon>Arthropoda</taxon>
        <taxon>Hexapoda</taxon>
        <taxon>Insecta</taxon>
        <taxon>Pterygota</taxon>
        <taxon>Neoptera</taxon>
        <taxon>Endopterygota</taxon>
        <taxon>Diptera</taxon>
        <taxon>Nematocera</taxon>
        <taxon>Culicoidea</taxon>
        <taxon>Culicidae</taxon>
        <taxon>Anophelinae</taxon>
        <taxon>Anopheles</taxon>
    </lineage>
</organism>
<sequence length="294" mass="32210">MNTLMLCPRILSTFSFIFSFSATSRSAILLIESTLIDEPNTLILSVSIGVLAIRMRAFLTVFGWWTPGFLSNRKPSSRNDSSRHPPSFLMRWMAVSEPEPFRRSTASTANFAKCSLCCDRIFELSVVRAMFSRSSRKRSALAELSAAAPCNAVRAAFAAKRHPAMMVCGCSFCSTSFSASRISSEAKTVTEVVPSPTSSSCTRDMSTRILAAGLSTPTAFRIVAPSLVTSIWPALRPWATKILSMPFGPRVLFTSSPMAMAPTNDDRRAISPFSSSASCFRIRTGFRETIFTDN</sequence>